<evidence type="ECO:0000256" key="2">
    <source>
        <dbReference type="ARBA" id="ARBA00012921"/>
    </source>
</evidence>
<dbReference type="GO" id="GO:0004333">
    <property type="term" value="F:fumarate hydratase activity"/>
    <property type="evidence" value="ECO:0007669"/>
    <property type="project" value="UniProtKB-EC"/>
</dbReference>
<dbReference type="Gene3D" id="1.10.40.30">
    <property type="entry name" value="Fumarase/aspartase (C-terminal domain)"/>
    <property type="match status" value="1"/>
</dbReference>
<dbReference type="SUPFAM" id="SSF48557">
    <property type="entry name" value="L-aspartase-like"/>
    <property type="match status" value="1"/>
</dbReference>
<dbReference type="InterPro" id="IPR005677">
    <property type="entry name" value="Fum_hydII"/>
</dbReference>
<dbReference type="GO" id="GO:0006106">
    <property type="term" value="P:fumarate metabolic process"/>
    <property type="evidence" value="ECO:0007669"/>
    <property type="project" value="InterPro"/>
</dbReference>
<dbReference type="PANTHER" id="PTHR11444:SF1">
    <property type="entry name" value="FUMARATE HYDRATASE, MITOCHONDRIAL"/>
    <property type="match status" value="1"/>
</dbReference>
<dbReference type="NCBIfam" id="NF008909">
    <property type="entry name" value="PRK12273.1"/>
    <property type="match status" value="1"/>
</dbReference>
<dbReference type="GO" id="GO:0006108">
    <property type="term" value="P:malate metabolic process"/>
    <property type="evidence" value="ECO:0007669"/>
    <property type="project" value="TreeGrafter"/>
</dbReference>
<dbReference type="Pfam" id="PF00206">
    <property type="entry name" value="Lyase_1"/>
    <property type="match status" value="1"/>
</dbReference>
<dbReference type="CDD" id="cd01362">
    <property type="entry name" value="Fumarase_classII"/>
    <property type="match status" value="1"/>
</dbReference>
<evidence type="ECO:0000313" key="6">
    <source>
        <dbReference type="EMBL" id="MIC88989.1"/>
    </source>
</evidence>
<dbReference type="NCBIfam" id="TIGR00979">
    <property type="entry name" value="fumC_II"/>
    <property type="match status" value="1"/>
</dbReference>
<evidence type="ECO:0000259" key="4">
    <source>
        <dbReference type="Pfam" id="PF00206"/>
    </source>
</evidence>
<dbReference type="AlphaFoldDB" id="A0A4D5RA07"/>
<accession>A0A4D5RA07</accession>
<dbReference type="PRINTS" id="PR00149">
    <property type="entry name" value="FUMRATELYASE"/>
</dbReference>
<dbReference type="GO" id="GO:0005739">
    <property type="term" value="C:mitochondrion"/>
    <property type="evidence" value="ECO:0007669"/>
    <property type="project" value="TreeGrafter"/>
</dbReference>
<reference evidence="6" key="1">
    <citation type="journal article" date="2018" name="Toxicon">
        <title>Venom-gland transcriptomics and venom proteomics of the giant Florida blue centipede, Scolopendra viridis.</title>
        <authorList>
            <person name="Ward M.J."/>
            <person name="Rokyta D.R."/>
        </authorList>
    </citation>
    <scope>NUCLEOTIDE SEQUENCE</scope>
    <source>
        <tissue evidence="6">Venom gland</tissue>
    </source>
</reference>
<dbReference type="PROSITE" id="PS00163">
    <property type="entry name" value="FUMARATE_LYASES"/>
    <property type="match status" value="1"/>
</dbReference>
<dbReference type="Pfam" id="PF10415">
    <property type="entry name" value="FumaraseC_C"/>
    <property type="match status" value="1"/>
</dbReference>
<dbReference type="InterPro" id="IPR008948">
    <property type="entry name" value="L-Aspartase-like"/>
</dbReference>
<dbReference type="InterPro" id="IPR020557">
    <property type="entry name" value="Fumarate_lyase_CS"/>
</dbReference>
<dbReference type="HAMAP" id="MF_00743">
    <property type="entry name" value="FumaraseC"/>
    <property type="match status" value="1"/>
</dbReference>
<proteinExistence type="inferred from homology"/>
<feature type="domain" description="Fumarase C C-terminal" evidence="5">
    <location>
        <begin position="453"/>
        <end position="505"/>
    </location>
</feature>
<evidence type="ECO:0000256" key="1">
    <source>
        <dbReference type="ARBA" id="ARBA00009084"/>
    </source>
</evidence>
<dbReference type="PRINTS" id="PR00145">
    <property type="entry name" value="ARGSUCLYASE"/>
</dbReference>
<dbReference type="GO" id="GO:0006099">
    <property type="term" value="P:tricarboxylic acid cycle"/>
    <property type="evidence" value="ECO:0007669"/>
    <property type="project" value="UniProtKB-UniPathway"/>
</dbReference>
<evidence type="ECO:0000256" key="3">
    <source>
        <dbReference type="ARBA" id="ARBA00023239"/>
    </source>
</evidence>
<name>A0A4D5RA07_SCOVI</name>
<dbReference type="FunFam" id="1.10.275.10:FF:000001">
    <property type="entry name" value="Fumarate hydratase, mitochondrial"/>
    <property type="match status" value="1"/>
</dbReference>
<dbReference type="FunFam" id="1.20.200.10:FF:000001">
    <property type="entry name" value="Fumarate hydratase, mitochondrial"/>
    <property type="match status" value="1"/>
</dbReference>
<dbReference type="InterPro" id="IPR018951">
    <property type="entry name" value="Fumarase_C_C"/>
</dbReference>
<dbReference type="Gene3D" id="1.20.200.10">
    <property type="entry name" value="Fumarase/aspartase (Central domain)"/>
    <property type="match status" value="1"/>
</dbReference>
<feature type="domain" description="Fumarate lyase N-terminal" evidence="4">
    <location>
        <begin position="55"/>
        <end position="387"/>
    </location>
</feature>
<dbReference type="UniPathway" id="UPA00223">
    <property type="reaction ID" value="UER01007"/>
</dbReference>
<sequence>MPFLSRSSRTLCRFLRQWMDGNLLGHQSERVISRTQLHTSVLRMEEYRIEADTFGELKVPSLKYYGAQTVRSTLNFPIGGETERIPGPVIRAFGILKKAAAEVNKEYGLDPKIADIISKAADEVISGSLYKDHFPLVIWQTGSGTQSNMNCNEVISNRAIELLGGKLGSKTPVHPNDHVNMGQSSNDTFPTAMHVAVALEINKLLLPNLKKLHDALDAKAREFKDIIKIGRTHTQDAVPLTLGQEFSGYVTQMALGIDRVNSTLPRLYYLAAGGTAVGTGLNTKKGFAEKVAAKISQLTGLPFVTAPNKFEALAANDSMVEVSGALNVIACSVMKIANDIRFLGSGPRSGLGELILPENEPGSSIMPGKVNPTQCEAITMVAAQVMGNHVAVTVGGSNGHFELNVFKPMIVANVLRSIRLLADSCSCFTDKCVVGIQANTERINKLMQESLMLVTALNPHIGYDKAAKIAKLAHKEGTTLKEAALKLGFLTSEQFDQWVIPKNMIGPK</sequence>
<dbReference type="EC" id="4.2.1.2" evidence="2"/>
<protein>
    <recommendedName>
        <fullName evidence="2">fumarate hydratase</fullName>
        <ecNumber evidence="2">4.2.1.2</ecNumber>
    </recommendedName>
</protein>
<comment type="similarity">
    <text evidence="1">Belongs to the class-II fumarase/aspartase family. Fumarase subfamily.</text>
</comment>
<organism evidence="6">
    <name type="scientific">Scolopendra viridis</name>
    <name type="common">Giant centipede</name>
    <dbReference type="NCBI Taxonomy" id="118503"/>
    <lineage>
        <taxon>Eukaryota</taxon>
        <taxon>Metazoa</taxon>
        <taxon>Ecdysozoa</taxon>
        <taxon>Arthropoda</taxon>
        <taxon>Myriapoda</taxon>
        <taxon>Chilopoda</taxon>
        <taxon>Pleurostigmophora</taxon>
        <taxon>Scolopendromorpha</taxon>
        <taxon>Scolopendridae</taxon>
        <taxon>Scolopendra</taxon>
    </lineage>
</organism>
<keyword evidence="3" id="KW-0456">Lyase</keyword>
<dbReference type="InterPro" id="IPR022761">
    <property type="entry name" value="Fumarate_lyase_N"/>
</dbReference>
<dbReference type="PANTHER" id="PTHR11444">
    <property type="entry name" value="ASPARTATEAMMONIA/ARGININOSUCCINATE/ADENYLOSUCCINATE LYASE"/>
    <property type="match status" value="1"/>
</dbReference>
<dbReference type="InterPro" id="IPR024083">
    <property type="entry name" value="Fumarase/histidase_N"/>
</dbReference>
<dbReference type="FunFam" id="1.10.40.30:FF:000002">
    <property type="entry name" value="Fumarate hydratase class II"/>
    <property type="match status" value="1"/>
</dbReference>
<dbReference type="Gene3D" id="1.10.275.10">
    <property type="entry name" value="Fumarase/aspartase (N-terminal domain)"/>
    <property type="match status" value="1"/>
</dbReference>
<evidence type="ECO:0000259" key="5">
    <source>
        <dbReference type="Pfam" id="PF10415"/>
    </source>
</evidence>
<dbReference type="EMBL" id="GGNE01000448">
    <property type="protein sequence ID" value="MIC88989.1"/>
    <property type="molecule type" value="Transcribed_RNA"/>
</dbReference>
<dbReference type="InterPro" id="IPR000362">
    <property type="entry name" value="Fumarate_lyase_fam"/>
</dbReference>